<evidence type="ECO:0000256" key="8">
    <source>
        <dbReference type="SAM" id="MobiDB-lite"/>
    </source>
</evidence>
<proteinExistence type="inferred from homology"/>
<evidence type="ECO:0000313" key="11">
    <source>
        <dbReference type="Proteomes" id="UP001642464"/>
    </source>
</evidence>
<dbReference type="InterPro" id="IPR008152">
    <property type="entry name" value="Clathrin_a/b/g-adaptin_app_Ig"/>
</dbReference>
<evidence type="ECO:0000259" key="9">
    <source>
        <dbReference type="SMART" id="SM00809"/>
    </source>
</evidence>
<keyword evidence="3 7" id="KW-0254">Endocytosis</keyword>
<comment type="similarity">
    <text evidence="7">Belongs to the adaptor complexes large subunit family.</text>
</comment>
<dbReference type="InterPro" id="IPR013041">
    <property type="entry name" value="Clathrin_app_Ig-like_sf"/>
</dbReference>
<evidence type="ECO:0000256" key="2">
    <source>
        <dbReference type="ARBA" id="ARBA00022448"/>
    </source>
</evidence>
<gene>
    <name evidence="10" type="ORF">SCF082_LOCUS2777</name>
</gene>
<dbReference type="PANTHER" id="PTHR22780">
    <property type="entry name" value="ADAPTIN, ALPHA/GAMMA/EPSILON"/>
    <property type="match status" value="1"/>
</dbReference>
<dbReference type="InterPro" id="IPR002553">
    <property type="entry name" value="Clathrin/coatomer_adapt-like_N"/>
</dbReference>
<evidence type="ECO:0000256" key="6">
    <source>
        <dbReference type="ARBA" id="ARBA00023176"/>
    </source>
</evidence>
<dbReference type="InterPro" id="IPR017104">
    <property type="entry name" value="AP2_complex_asu"/>
</dbReference>
<keyword evidence="2 7" id="KW-0813">Transport</keyword>
<protein>
    <recommendedName>
        <fullName evidence="7">AP-2 complex subunit alpha</fullName>
    </recommendedName>
</protein>
<dbReference type="SUPFAM" id="SSF49348">
    <property type="entry name" value="Clathrin adaptor appendage domain"/>
    <property type="match status" value="1"/>
</dbReference>
<keyword evidence="11" id="KW-1185">Reference proteome</keyword>
<dbReference type="Gene3D" id="1.25.10.10">
    <property type="entry name" value="Leucine-rich Repeat Variant"/>
    <property type="match status" value="1"/>
</dbReference>
<evidence type="ECO:0000256" key="3">
    <source>
        <dbReference type="ARBA" id="ARBA00022583"/>
    </source>
</evidence>
<dbReference type="InterPro" id="IPR050840">
    <property type="entry name" value="Adaptor_Complx_Large_Subunit"/>
</dbReference>
<dbReference type="InterPro" id="IPR011989">
    <property type="entry name" value="ARM-like"/>
</dbReference>
<keyword evidence="5 7" id="KW-0472">Membrane</keyword>
<feature type="region of interest" description="Disordered" evidence="8">
    <location>
        <begin position="609"/>
        <end position="628"/>
    </location>
</feature>
<dbReference type="Gene3D" id="2.60.40.1230">
    <property type="match status" value="1"/>
</dbReference>
<evidence type="ECO:0000256" key="5">
    <source>
        <dbReference type="ARBA" id="ARBA00023136"/>
    </source>
</evidence>
<accession>A0ABP0HNC1</accession>
<comment type="caution">
    <text evidence="10">The sequence shown here is derived from an EMBL/GenBank/DDBJ whole genome shotgun (WGS) entry which is preliminary data.</text>
</comment>
<organism evidence="10 11">
    <name type="scientific">Durusdinium trenchii</name>
    <dbReference type="NCBI Taxonomy" id="1381693"/>
    <lineage>
        <taxon>Eukaryota</taxon>
        <taxon>Sar</taxon>
        <taxon>Alveolata</taxon>
        <taxon>Dinophyceae</taxon>
        <taxon>Suessiales</taxon>
        <taxon>Symbiodiniaceae</taxon>
        <taxon>Durusdinium</taxon>
    </lineage>
</organism>
<comment type="function">
    <text evidence="7">Adaptins are components of the adaptor complexes which link clathrin to receptors in coated vesicles. Clathrin-associated protein complexes are believed to interact with the cytoplasmic tails of membrane proteins, leading to their selection and concentration.</text>
</comment>
<name>A0ABP0HNC1_9DINO</name>
<dbReference type="Proteomes" id="UP001642464">
    <property type="component" value="Unassembled WGS sequence"/>
</dbReference>
<keyword evidence="6 7" id="KW-0168">Coated pit</keyword>
<dbReference type="Pfam" id="PF02883">
    <property type="entry name" value="Alpha_adaptinC2"/>
    <property type="match status" value="1"/>
</dbReference>
<evidence type="ECO:0000256" key="7">
    <source>
        <dbReference type="PIRNR" id="PIRNR037091"/>
    </source>
</evidence>
<evidence type="ECO:0000256" key="4">
    <source>
        <dbReference type="ARBA" id="ARBA00022927"/>
    </source>
</evidence>
<reference evidence="10 11" key="1">
    <citation type="submission" date="2024-02" db="EMBL/GenBank/DDBJ databases">
        <authorList>
            <person name="Chen Y."/>
            <person name="Shah S."/>
            <person name="Dougan E. K."/>
            <person name="Thang M."/>
            <person name="Chan C."/>
        </authorList>
    </citation>
    <scope>NUCLEOTIDE SEQUENCE [LARGE SCALE GENOMIC DNA]</scope>
</reference>
<dbReference type="EMBL" id="CAXAMM010001365">
    <property type="protein sequence ID" value="CAK8991720.1"/>
    <property type="molecule type" value="Genomic_DNA"/>
</dbReference>
<evidence type="ECO:0000256" key="1">
    <source>
        <dbReference type="ARBA" id="ARBA00004277"/>
    </source>
</evidence>
<dbReference type="Pfam" id="PF01602">
    <property type="entry name" value="Adaptin_N"/>
    <property type="match status" value="1"/>
</dbReference>
<sequence length="908" mass="100578">MVDAFVPSTKRGLRKFINDVRGCNTLQDEQVRVRKELANIRQKFANAKALKAYDRKKYAWKLVYIYMLGHEVEFGHMEVINLASSKNNSEKLVGYVAMGVLMGHDEDLARLVINTIRSDLVSGSAFAQRLALTFTANVGGHELTQALSADVLRVLYLPESKPSTRRKATLCALSLWRVNQDLIDPSEYLSVVAIPALEQTFEMGLNLAVLGTLKSVARADPMAYQAVYPVVIRLLEKVVLGESVPSTYSYHGVACPLVQVRALEVLALYDFPTDAELRKTLVHILTKVLSCNDDINPQSMNQSNANNAVLVEAINLVIQYGEQVDREMMEKVVAILVKFVRLSDANVKYLGLAGMSKLAQMAQREGLASVLDMIRDHHHTVRQSLEDQDGSIRKRALDLMFSMCDKGNAHEIVGELVEYLKTVSYNLKADTVRKIAILCDRFSDDRPWYVDTILHLIATAGDFVPEDMWHRLVQVVTNNEDTKAYAAAAVYKMMQPSHVHETTIRVGSYLLGEFGYFLVEGNQQSAQDLFDAINQHLDYAGNKTRAMMLHAYAKLVLLYPQLHEDVTLVMDAFRDSSDPELQQRACEYFALAQQDRVRQQAVFEPMPAFPEAQGEEAAETARPNPTPESVKAVDAQVETQVEDLLNLADKSSFTPAPEPELKFGKEPRRVWLANVLCEPKGVLFEDHFVQIGVQLQFQKAAGKLMFFVGNKTGWVLDQALCTVLGNDALEVVAQPLEPAVLQPRAQSRFSVAVTCHKPFADRVPIKVSFQANGQFEFIDVDLPVSVLSFASPCSFPDADFDQRWDAMGDRVQQTTPLDHVGLERIDAVVAKLTALKLAPTLSADKRTLRGATTIQTATVNPKTGKPAVVGVLVRMTCVAGSSSLAVRAVNVAAAVGTLTTVKDVLLVL</sequence>
<dbReference type="PIRSF" id="PIRSF037091">
    <property type="entry name" value="AP2_complex_alpha"/>
    <property type="match status" value="1"/>
</dbReference>
<keyword evidence="4 7" id="KW-0653">Protein transport</keyword>
<comment type="subcellular location">
    <subcellularLocation>
        <location evidence="1">Membrane</location>
        <location evidence="1">Coated pit</location>
        <topology evidence="1">Peripheral membrane protein</topology>
        <orientation evidence="1">Cytoplasmic side</orientation>
    </subcellularLocation>
</comment>
<dbReference type="SUPFAM" id="SSF48371">
    <property type="entry name" value="ARM repeat"/>
    <property type="match status" value="1"/>
</dbReference>
<feature type="domain" description="Clathrin adaptor alpha/beta/gamma-adaptin appendage Ig-like subdomain" evidence="9">
    <location>
        <begin position="673"/>
        <end position="783"/>
    </location>
</feature>
<dbReference type="InterPro" id="IPR016024">
    <property type="entry name" value="ARM-type_fold"/>
</dbReference>
<evidence type="ECO:0000313" key="10">
    <source>
        <dbReference type="EMBL" id="CAK8991720.1"/>
    </source>
</evidence>
<dbReference type="SMART" id="SM00809">
    <property type="entry name" value="Alpha_adaptinC2"/>
    <property type="match status" value="1"/>
</dbReference>